<comment type="subcellular location">
    <subcellularLocation>
        <location evidence="1">Cytoplasm</location>
    </subcellularLocation>
</comment>
<evidence type="ECO:0000313" key="10">
    <source>
        <dbReference type="Proteomes" id="UP000785679"/>
    </source>
</evidence>
<evidence type="ECO:0000256" key="2">
    <source>
        <dbReference type="ARBA" id="ARBA00007683"/>
    </source>
</evidence>
<name>A0A8J8SV92_HALGN</name>
<feature type="region of interest" description="Disordered" evidence="8">
    <location>
        <begin position="1"/>
        <end position="29"/>
    </location>
</feature>
<dbReference type="GO" id="GO:0044804">
    <property type="term" value="P:nucleophagy"/>
    <property type="evidence" value="ECO:0007669"/>
    <property type="project" value="TreeGrafter"/>
</dbReference>
<dbReference type="EMBL" id="RRYP01025219">
    <property type="protein sequence ID" value="TNV71975.1"/>
    <property type="molecule type" value="Genomic_DNA"/>
</dbReference>
<dbReference type="Pfam" id="PF03987">
    <property type="entry name" value="Autophagy_act_C"/>
    <property type="match status" value="1"/>
</dbReference>
<evidence type="ECO:0008006" key="11">
    <source>
        <dbReference type="Google" id="ProtNLM"/>
    </source>
</evidence>
<organism evidence="9 10">
    <name type="scientific">Halteria grandinella</name>
    <dbReference type="NCBI Taxonomy" id="5974"/>
    <lineage>
        <taxon>Eukaryota</taxon>
        <taxon>Sar</taxon>
        <taxon>Alveolata</taxon>
        <taxon>Ciliophora</taxon>
        <taxon>Intramacronucleata</taxon>
        <taxon>Spirotrichea</taxon>
        <taxon>Stichotrichia</taxon>
        <taxon>Sporadotrichida</taxon>
        <taxon>Halteriidae</taxon>
        <taxon>Halteria</taxon>
    </lineage>
</organism>
<accession>A0A8J8SV92</accession>
<dbReference type="OrthoDB" id="1584384at2759"/>
<dbReference type="InterPro" id="IPR007135">
    <property type="entry name" value="Atg3/Atg10"/>
</dbReference>
<evidence type="ECO:0000256" key="5">
    <source>
        <dbReference type="ARBA" id="ARBA00022786"/>
    </source>
</evidence>
<evidence type="ECO:0000256" key="3">
    <source>
        <dbReference type="ARBA" id="ARBA00022448"/>
    </source>
</evidence>
<keyword evidence="4" id="KW-0963">Cytoplasm</keyword>
<dbReference type="PANTHER" id="PTHR12866">
    <property type="entry name" value="UBIQUITIN-LIKE-CONJUGATING ENZYME ATG3"/>
    <property type="match status" value="1"/>
</dbReference>
<evidence type="ECO:0000256" key="1">
    <source>
        <dbReference type="ARBA" id="ARBA00004496"/>
    </source>
</evidence>
<dbReference type="PANTHER" id="PTHR12866:SF2">
    <property type="entry name" value="UBIQUITIN-LIKE-CONJUGATING ENZYME ATG3"/>
    <property type="match status" value="1"/>
</dbReference>
<dbReference type="Gene3D" id="3.30.1460.50">
    <property type="match status" value="1"/>
</dbReference>
<reference evidence="9" key="1">
    <citation type="submission" date="2019-06" db="EMBL/GenBank/DDBJ databases">
        <authorList>
            <person name="Zheng W."/>
        </authorList>
    </citation>
    <scope>NUCLEOTIDE SEQUENCE</scope>
    <source>
        <strain evidence="9">QDHG01</strain>
    </source>
</reference>
<gene>
    <name evidence="9" type="ORF">FGO68_gene17264</name>
</gene>
<dbReference type="GO" id="GO:0061723">
    <property type="term" value="P:glycophagy"/>
    <property type="evidence" value="ECO:0007669"/>
    <property type="project" value="TreeGrafter"/>
</dbReference>
<keyword evidence="10" id="KW-1185">Reference proteome</keyword>
<dbReference type="GO" id="GO:0015031">
    <property type="term" value="P:protein transport"/>
    <property type="evidence" value="ECO:0007669"/>
    <property type="project" value="UniProtKB-KW"/>
</dbReference>
<keyword evidence="5" id="KW-0833">Ubl conjugation pathway</keyword>
<keyword evidence="6" id="KW-0653">Protein transport</keyword>
<evidence type="ECO:0000256" key="4">
    <source>
        <dbReference type="ARBA" id="ARBA00022490"/>
    </source>
</evidence>
<comment type="similarity">
    <text evidence="2">Belongs to the ATG3 family.</text>
</comment>
<evidence type="ECO:0000256" key="6">
    <source>
        <dbReference type="ARBA" id="ARBA00022927"/>
    </source>
</evidence>
<keyword evidence="7" id="KW-0072">Autophagy</keyword>
<comment type="caution">
    <text evidence="9">The sequence shown here is derived from an EMBL/GenBank/DDBJ whole genome shotgun (WGS) entry which is preliminary data.</text>
</comment>
<dbReference type="GO" id="GO:0000422">
    <property type="term" value="P:autophagy of mitochondrion"/>
    <property type="evidence" value="ECO:0007669"/>
    <property type="project" value="TreeGrafter"/>
</dbReference>
<dbReference type="AlphaFoldDB" id="A0A8J8SV92"/>
<dbReference type="GO" id="GO:0000045">
    <property type="term" value="P:autophagosome assembly"/>
    <property type="evidence" value="ECO:0007669"/>
    <property type="project" value="TreeGrafter"/>
</dbReference>
<protein>
    <recommendedName>
        <fullName evidence="11">Autophagy-related protein 3</fullName>
    </recommendedName>
</protein>
<evidence type="ECO:0000256" key="8">
    <source>
        <dbReference type="SAM" id="MobiDB-lite"/>
    </source>
</evidence>
<dbReference type="GO" id="GO:0019776">
    <property type="term" value="F:Atg8-family ligase activity"/>
    <property type="evidence" value="ECO:0007669"/>
    <property type="project" value="TreeGrafter"/>
</dbReference>
<sequence length="170" mass="19397">MQDIDGGAGAEEEGEAADMDELMKQDDKKDDDNVFSKYIVRNQEDDEDLVHKNRTYDLSITYDFFYQTPRLWLIGYSETGQVLSESEIFEDIMADYAKKTVTLEPHPHLGVKQASIHPCNHANVMKKIIDTIISNGGTPQVHQSLFVFLKFISSVVPTIEYDFTIDLELE</sequence>
<dbReference type="GO" id="GO:0000407">
    <property type="term" value="C:phagophore assembly site"/>
    <property type="evidence" value="ECO:0007669"/>
    <property type="project" value="TreeGrafter"/>
</dbReference>
<dbReference type="GO" id="GO:0005829">
    <property type="term" value="C:cytosol"/>
    <property type="evidence" value="ECO:0007669"/>
    <property type="project" value="TreeGrafter"/>
</dbReference>
<keyword evidence="3" id="KW-0813">Transport</keyword>
<dbReference type="Proteomes" id="UP000785679">
    <property type="component" value="Unassembled WGS sequence"/>
</dbReference>
<evidence type="ECO:0000313" key="9">
    <source>
        <dbReference type="EMBL" id="TNV71975.1"/>
    </source>
</evidence>
<feature type="compositionally biased region" description="Acidic residues" evidence="8">
    <location>
        <begin position="10"/>
        <end position="20"/>
    </location>
</feature>
<proteinExistence type="inferred from homology"/>
<evidence type="ECO:0000256" key="7">
    <source>
        <dbReference type="ARBA" id="ARBA00023006"/>
    </source>
</evidence>